<evidence type="ECO:0000256" key="9">
    <source>
        <dbReference type="SAM" id="MobiDB-lite"/>
    </source>
</evidence>
<comment type="catalytic activity">
    <reaction evidence="8">
        <text>4-demethyl-7-[(3S)-3-amino-3-carboxypropyl]wyosine(37) in tRNA(Phe) + S-adenosyl-L-methionine = 7-[(3S)-3-amino-3-carboxypropyl]wyosine(37) in tRNA(Phe) + S-adenosyl-L-homocysteine + H(+)</text>
        <dbReference type="Rhea" id="RHEA:36635"/>
        <dbReference type="Rhea" id="RHEA-COMP:10378"/>
        <dbReference type="Rhea" id="RHEA-COMP:10379"/>
        <dbReference type="ChEBI" id="CHEBI:15378"/>
        <dbReference type="ChEBI" id="CHEBI:57856"/>
        <dbReference type="ChEBI" id="CHEBI:59789"/>
        <dbReference type="ChEBI" id="CHEBI:73543"/>
        <dbReference type="ChEBI" id="CHEBI:73550"/>
        <dbReference type="EC" id="2.1.1.282"/>
    </reaction>
</comment>
<keyword evidence="4" id="KW-0808">Transferase</keyword>
<dbReference type="eggNOG" id="KOG1228">
    <property type="taxonomic scope" value="Eukaryota"/>
</dbReference>
<dbReference type="SUPFAM" id="SSF111278">
    <property type="entry name" value="SSo0622-like"/>
    <property type="match status" value="1"/>
</dbReference>
<feature type="domain" description="tRNA wybutosine-synthesizing protein" evidence="10">
    <location>
        <begin position="24"/>
        <end position="306"/>
    </location>
</feature>
<evidence type="ECO:0000256" key="4">
    <source>
        <dbReference type="ARBA" id="ARBA00022679"/>
    </source>
</evidence>
<dbReference type="GO" id="GO:0008033">
    <property type="term" value="P:tRNA processing"/>
    <property type="evidence" value="ECO:0007669"/>
    <property type="project" value="UniProtKB-KW"/>
</dbReference>
<keyword evidence="5" id="KW-0949">S-adenosyl-L-methionine</keyword>
<reference evidence="11 12" key="1">
    <citation type="journal article" date="2013" name="PLoS Genet.">
        <title>The genome and development-dependent transcriptomes of Pyronema confluens: a window into fungal evolution.</title>
        <authorList>
            <person name="Traeger S."/>
            <person name="Altegoer F."/>
            <person name="Freitag M."/>
            <person name="Gabaldon T."/>
            <person name="Kempken F."/>
            <person name="Kumar A."/>
            <person name="Marcet-Houben M."/>
            <person name="Poggeler S."/>
            <person name="Stajich J.E."/>
            <person name="Nowrousian M."/>
        </authorList>
    </citation>
    <scope>NUCLEOTIDE SEQUENCE [LARGE SCALE GENOMIC DNA]</scope>
    <source>
        <strain evidence="12">CBS 100304</strain>
        <tissue evidence="11">Vegetative mycelium</tissue>
    </source>
</reference>
<dbReference type="EC" id="2.1.1.282" evidence="2"/>
<feature type="region of interest" description="Disordered" evidence="9">
    <location>
        <begin position="83"/>
        <end position="117"/>
    </location>
</feature>
<comment type="similarity">
    <text evidence="1">Belongs to the TYW3 family.</text>
</comment>
<keyword evidence="12" id="KW-1185">Reference proteome</keyword>
<dbReference type="EMBL" id="HF935375">
    <property type="protein sequence ID" value="CCX07796.1"/>
    <property type="molecule type" value="Genomic_DNA"/>
</dbReference>
<evidence type="ECO:0000256" key="8">
    <source>
        <dbReference type="ARBA" id="ARBA00049202"/>
    </source>
</evidence>
<dbReference type="InterPro" id="IPR003827">
    <property type="entry name" value="tRNA_yW-synthesising"/>
</dbReference>
<evidence type="ECO:0000256" key="1">
    <source>
        <dbReference type="ARBA" id="ARBA00008569"/>
    </source>
</evidence>
<gene>
    <name evidence="11" type="ORF">PCON_07385</name>
</gene>
<evidence type="ECO:0000256" key="7">
    <source>
        <dbReference type="ARBA" id="ARBA00030554"/>
    </source>
</evidence>
<keyword evidence="3" id="KW-0489">Methyltransferase</keyword>
<evidence type="ECO:0000256" key="6">
    <source>
        <dbReference type="ARBA" id="ARBA00022694"/>
    </source>
</evidence>
<dbReference type="AlphaFoldDB" id="U4L5U1"/>
<evidence type="ECO:0000256" key="5">
    <source>
        <dbReference type="ARBA" id="ARBA00022691"/>
    </source>
</evidence>
<feature type="compositionally biased region" description="Basic and acidic residues" evidence="9">
    <location>
        <begin position="101"/>
        <end position="116"/>
    </location>
</feature>
<dbReference type="STRING" id="1076935.U4L5U1"/>
<evidence type="ECO:0000313" key="11">
    <source>
        <dbReference type="EMBL" id="CCX07796.1"/>
    </source>
</evidence>
<dbReference type="InterPro" id="IPR036602">
    <property type="entry name" value="tRNA_yW-synthesising-like_sf"/>
</dbReference>
<keyword evidence="6" id="KW-0819">tRNA processing</keyword>
<dbReference type="Pfam" id="PF02676">
    <property type="entry name" value="TYW3"/>
    <property type="match status" value="1"/>
</dbReference>
<accession>U4L5U1</accession>
<dbReference type="GO" id="GO:0032259">
    <property type="term" value="P:methylation"/>
    <property type="evidence" value="ECO:0007669"/>
    <property type="project" value="UniProtKB-KW"/>
</dbReference>
<evidence type="ECO:0000313" key="12">
    <source>
        <dbReference type="Proteomes" id="UP000018144"/>
    </source>
</evidence>
<feature type="compositionally biased region" description="Polar residues" evidence="9">
    <location>
        <begin position="86"/>
        <end position="100"/>
    </location>
</feature>
<dbReference type="GO" id="GO:0008168">
    <property type="term" value="F:methyltransferase activity"/>
    <property type="evidence" value="ECO:0007669"/>
    <property type="project" value="UniProtKB-KW"/>
</dbReference>
<dbReference type="PANTHER" id="PTHR48418">
    <property type="entry name" value="TRNA WYBUTOSINE-SYNTHESIZING PROTEIN 3"/>
    <property type="match status" value="1"/>
</dbReference>
<feature type="compositionally biased region" description="Basic and acidic residues" evidence="9">
    <location>
        <begin position="13"/>
        <end position="23"/>
    </location>
</feature>
<dbReference type="OrthoDB" id="263283at2759"/>
<dbReference type="PANTHER" id="PTHR48418:SF1">
    <property type="entry name" value="TRNA WYBUTOSINE-SYNTHESIZING PROTEIN 3"/>
    <property type="match status" value="1"/>
</dbReference>
<sequence>MATPSAAPAVPGDRSHPADTFDARKARILAGIASPGPDASPKGSIDTHVIPLINRLNSHADVVTTSSCSGRISVFLEGAKKLRTPDASNSNNTGEQGSELNTHDDCDDDNHVDHGEANGQLQTIDPALAAVAPGEKSSSRPNAGVGGKGDGGRWLFVSHDPLDITQPISDADIADMVMERNSGEIFECLGFKPSVTTRFVHFKFEPMILHIQTRNLEVAQTILSTALSTGFRESGIMNMALGKNQCPMVAIRSNGLVMDSIIGLVDENGIVQKCVDDSYIAMLARVGNMRFTENFLKIEKLTKNLEDALFTVKSEVANDWEDKEVRKARKRAEGLKRQEEARLFAAAQSTDAEVIDGMGLVSLE</sequence>
<evidence type="ECO:0000256" key="3">
    <source>
        <dbReference type="ARBA" id="ARBA00022603"/>
    </source>
</evidence>
<dbReference type="Gene3D" id="3.30.1960.10">
    <property type="entry name" value="tRNA wybutosine-synthesizing-like"/>
    <property type="match status" value="1"/>
</dbReference>
<dbReference type="OMA" id="TWLYVSH"/>
<evidence type="ECO:0000256" key="2">
    <source>
        <dbReference type="ARBA" id="ARBA00012750"/>
    </source>
</evidence>
<protein>
    <recommendedName>
        <fullName evidence="2">tRNA(Phe) 7-[(3-amino-3-carboxypropyl)-4-demethylwyosine(37)-N(4)]-methyltransferase</fullName>
        <ecNumber evidence="2">2.1.1.282</ecNumber>
    </recommendedName>
    <alternativeName>
        <fullName evidence="7">tRNA(Phe) 7-((3-amino-3-carboxypropyl)-4-demethylwyosine(37)-N(4))-methyltransferase</fullName>
    </alternativeName>
</protein>
<organism evidence="11 12">
    <name type="scientific">Pyronema omphalodes (strain CBS 100304)</name>
    <name type="common">Pyronema confluens</name>
    <dbReference type="NCBI Taxonomy" id="1076935"/>
    <lineage>
        <taxon>Eukaryota</taxon>
        <taxon>Fungi</taxon>
        <taxon>Dikarya</taxon>
        <taxon>Ascomycota</taxon>
        <taxon>Pezizomycotina</taxon>
        <taxon>Pezizomycetes</taxon>
        <taxon>Pezizales</taxon>
        <taxon>Pyronemataceae</taxon>
        <taxon>Pyronema</taxon>
    </lineage>
</organism>
<dbReference type="Proteomes" id="UP000018144">
    <property type="component" value="Unassembled WGS sequence"/>
</dbReference>
<proteinExistence type="inferred from homology"/>
<evidence type="ECO:0000259" key="10">
    <source>
        <dbReference type="Pfam" id="PF02676"/>
    </source>
</evidence>
<feature type="region of interest" description="Disordered" evidence="9">
    <location>
        <begin position="1"/>
        <end position="23"/>
    </location>
</feature>
<name>U4L5U1_PYROM</name>